<name>A0ABV7GCY3_9GAMM</name>
<dbReference type="Proteomes" id="UP001595621">
    <property type="component" value="Unassembled WGS sequence"/>
</dbReference>
<dbReference type="SUPFAM" id="SSF53335">
    <property type="entry name" value="S-adenosyl-L-methionine-dependent methyltransferases"/>
    <property type="match status" value="1"/>
</dbReference>
<protein>
    <submittedName>
        <fullName evidence="3">23S rRNA (Guanine(745)-N(1))-methyltransferase</fullName>
        <ecNumber evidence="3">2.1.1.187</ecNumber>
    </submittedName>
</protein>
<dbReference type="Pfam" id="PF13847">
    <property type="entry name" value="Methyltransf_31"/>
    <property type="match status" value="1"/>
</dbReference>
<comment type="caution">
    <text evidence="3">The sequence shown here is derived from an EMBL/GenBank/DDBJ whole genome shotgun (WGS) entry which is preliminary data.</text>
</comment>
<dbReference type="InterPro" id="IPR016718">
    <property type="entry name" value="rRNA_m1G-MeTrfase_A_prd"/>
</dbReference>
<dbReference type="InterPro" id="IPR029063">
    <property type="entry name" value="SAM-dependent_MTases_sf"/>
</dbReference>
<dbReference type="InterPro" id="IPR050508">
    <property type="entry name" value="Methyltransf_Superfamily"/>
</dbReference>
<evidence type="ECO:0000313" key="4">
    <source>
        <dbReference type="Proteomes" id="UP001595621"/>
    </source>
</evidence>
<sequence>MNYICPLCRSQLFNADRSLACASGHRFDFAKEGYINLLPVNKKKSKDPGDNKEMMLARRSFLDAGHYEFLSQRVGELAQEFAKDSTQVLDLGCGEGYYTQRLQQALLSDDNEMSVYGLDISRAALRYAAKRYRDIRFSVASSYDMPFADASFDLMLRIYAPSKAAEMARVLKPGATLITVSPGKTHHYALKQMIYDEPRFHEVKDTALEGFEKVHQENLTSVLCLPPGDMVLHFLEMTPYAWKFASTEKQQLAKTGLECELDFFVEVHRKNHDLAAS</sequence>
<reference evidence="4" key="1">
    <citation type="journal article" date="2019" name="Int. J. Syst. Evol. Microbiol.">
        <title>The Global Catalogue of Microorganisms (GCM) 10K type strain sequencing project: providing services to taxonomists for standard genome sequencing and annotation.</title>
        <authorList>
            <consortium name="The Broad Institute Genomics Platform"/>
            <consortium name="The Broad Institute Genome Sequencing Center for Infectious Disease"/>
            <person name="Wu L."/>
            <person name="Ma J."/>
        </authorList>
    </citation>
    <scope>NUCLEOTIDE SEQUENCE [LARGE SCALE GENOMIC DNA]</scope>
    <source>
        <strain evidence="4">KCTC 52277</strain>
    </source>
</reference>
<dbReference type="Gene3D" id="3.40.50.150">
    <property type="entry name" value="Vaccinia Virus protein VP39"/>
    <property type="match status" value="1"/>
</dbReference>
<dbReference type="EC" id="2.1.1.187" evidence="3"/>
<dbReference type="NCBIfam" id="NF008300">
    <property type="entry name" value="PRK11088.1"/>
    <property type="match status" value="1"/>
</dbReference>
<dbReference type="PANTHER" id="PTHR42912">
    <property type="entry name" value="METHYLTRANSFERASE"/>
    <property type="match status" value="1"/>
</dbReference>
<feature type="domain" description="23S rRNA (guanine(745)-N(1))-methyltransferase N-terminal" evidence="2">
    <location>
        <begin position="3"/>
        <end position="46"/>
    </location>
</feature>
<dbReference type="PANTHER" id="PTHR42912:SF45">
    <property type="entry name" value="23S RRNA (GUANINE(745)-N(1))-METHYLTRANSFERASE"/>
    <property type="match status" value="1"/>
</dbReference>
<dbReference type="EMBL" id="JBHRTD010000017">
    <property type="protein sequence ID" value="MFC3139307.1"/>
    <property type="molecule type" value="Genomic_DNA"/>
</dbReference>
<evidence type="ECO:0000259" key="2">
    <source>
        <dbReference type="Pfam" id="PF21302"/>
    </source>
</evidence>
<accession>A0ABV7GCY3</accession>
<dbReference type="Pfam" id="PF21302">
    <property type="entry name" value="Zn_ribbon_RlmA"/>
    <property type="match status" value="1"/>
</dbReference>
<dbReference type="RefSeq" id="WP_248937084.1">
    <property type="nucleotide sequence ID" value="NZ_JAKILF010000007.1"/>
</dbReference>
<proteinExistence type="predicted"/>
<dbReference type="PIRSF" id="PIRSF018249">
    <property type="entry name" value="MyrA_prd"/>
    <property type="match status" value="1"/>
</dbReference>
<evidence type="ECO:0000313" key="3">
    <source>
        <dbReference type="EMBL" id="MFC3139307.1"/>
    </source>
</evidence>
<organism evidence="3 4">
    <name type="scientific">Shewanella submarina</name>
    <dbReference type="NCBI Taxonomy" id="2016376"/>
    <lineage>
        <taxon>Bacteria</taxon>
        <taxon>Pseudomonadati</taxon>
        <taxon>Pseudomonadota</taxon>
        <taxon>Gammaproteobacteria</taxon>
        <taxon>Alteromonadales</taxon>
        <taxon>Shewanellaceae</taxon>
        <taxon>Shewanella</taxon>
    </lineage>
</organism>
<dbReference type="InterPro" id="IPR048647">
    <property type="entry name" value="RlmA_N"/>
</dbReference>
<feature type="domain" description="Methyltransferase" evidence="1">
    <location>
        <begin position="83"/>
        <end position="201"/>
    </location>
</feature>
<dbReference type="InterPro" id="IPR025714">
    <property type="entry name" value="Methyltranfer_dom"/>
</dbReference>
<keyword evidence="4" id="KW-1185">Reference proteome</keyword>
<evidence type="ECO:0000259" key="1">
    <source>
        <dbReference type="Pfam" id="PF13847"/>
    </source>
</evidence>
<dbReference type="CDD" id="cd02440">
    <property type="entry name" value="AdoMet_MTases"/>
    <property type="match status" value="1"/>
</dbReference>
<gene>
    <name evidence="3" type="primary">rlmA</name>
    <name evidence="3" type="ORF">ACFOE0_14075</name>
</gene>
<dbReference type="GO" id="GO:0052911">
    <property type="term" value="F:23S rRNA (guanine(745)-N(1))-methyltransferase activity"/>
    <property type="evidence" value="ECO:0007669"/>
    <property type="project" value="UniProtKB-EC"/>
</dbReference>
<keyword evidence="3" id="KW-0808">Transferase</keyword>
<keyword evidence="3" id="KW-0489">Methyltransferase</keyword>